<accession>A0A0S2LUG5</accession>
<evidence type="ECO:0000313" key="3">
    <source>
        <dbReference type="Proteomes" id="UP000114403"/>
    </source>
</evidence>
<proteinExistence type="predicted"/>
<organism evidence="2 3">
    <name type="scientific">Rat stool-associated circular ssDNA virus</name>
    <dbReference type="NCBI Taxonomy" id="1699316"/>
    <lineage>
        <taxon>Viruses</taxon>
        <taxon>Monodnaviria</taxon>
        <taxon>Shotokuvirae</taxon>
        <taxon>Cressdnaviricota</taxon>
        <taxon>Arfiviricetes</taxon>
        <taxon>Cremevirales</taxon>
        <taxon>Smacoviridae</taxon>
        <taxon>Porprismacovirus</taxon>
        <taxon>Porprismacovirus ratas1</taxon>
    </lineage>
</organism>
<feature type="compositionally biased region" description="Basic and acidic residues" evidence="1">
    <location>
        <begin position="47"/>
        <end position="60"/>
    </location>
</feature>
<dbReference type="Proteomes" id="UP000114403">
    <property type="component" value="Genome"/>
</dbReference>
<protein>
    <submittedName>
        <fullName evidence="2">Uncharacterized protein</fullName>
    </submittedName>
</protein>
<dbReference type="EMBL" id="KT945152">
    <property type="protein sequence ID" value="ALO65165.1"/>
    <property type="molecule type" value="Genomic_DNA"/>
</dbReference>
<feature type="region of interest" description="Disordered" evidence="1">
    <location>
        <begin position="1"/>
        <end position="60"/>
    </location>
</feature>
<evidence type="ECO:0000313" key="2">
    <source>
        <dbReference type="EMBL" id="ALO65165.1"/>
    </source>
</evidence>
<sequence length="89" mass="10150">MAQIPQVWKLQPPRTQVEPHDAGGQQDHRRGAEQPDNRFEQAQPGLNDHDSSRPDHEGQELQDQCRVRFECVCPLGACLCPRRTANRNP</sequence>
<evidence type="ECO:0000256" key="1">
    <source>
        <dbReference type="SAM" id="MobiDB-lite"/>
    </source>
</evidence>
<name>A0A0S2LUG5_9VIRU</name>
<reference evidence="2 3" key="1">
    <citation type="journal article" date="2015" name="PLoS ONE">
        <title>New Type of Papillomavirus and Novel Circular Single Stranded DNA Virus Discovered in Urban Rattus norvegicus Using Circular DNA Enrichment and Metagenomics.</title>
        <authorList>
            <person name="Hansen T.A."/>
            <person name="Fridholm H."/>
            <person name="Froslev T.G."/>
            <person name="Kjartansdottir K.R."/>
            <person name="Willerslev E."/>
            <person name="Nielsen L.P."/>
            <person name="Hansen A.J."/>
        </authorList>
    </citation>
    <scope>NUCLEOTIDE SEQUENCE [LARGE SCALE GENOMIC DNA]</scope>
    <source>
        <strain evidence="2">Rat_68S-225000001</strain>
    </source>
</reference>
<feature type="compositionally biased region" description="Basic and acidic residues" evidence="1">
    <location>
        <begin position="17"/>
        <end position="39"/>
    </location>
</feature>